<dbReference type="InterPro" id="IPR035892">
    <property type="entry name" value="C2_domain_sf"/>
</dbReference>
<dbReference type="SUPFAM" id="SSF47473">
    <property type="entry name" value="EF-hand"/>
    <property type="match status" value="1"/>
</dbReference>
<dbReference type="InterPro" id="IPR018247">
    <property type="entry name" value="EF_Hand_1_Ca_BS"/>
</dbReference>
<name>A0AAV5GME1_9BASI</name>
<feature type="compositionally biased region" description="Polar residues" evidence="4">
    <location>
        <begin position="436"/>
        <end position="446"/>
    </location>
</feature>
<evidence type="ECO:0000256" key="3">
    <source>
        <dbReference type="ARBA" id="ARBA00023239"/>
    </source>
</evidence>
<evidence type="ECO:0000313" key="6">
    <source>
        <dbReference type="EMBL" id="GJN93456.1"/>
    </source>
</evidence>
<organism evidence="6 7">
    <name type="scientific">Rhodotorula paludigena</name>
    <dbReference type="NCBI Taxonomy" id="86838"/>
    <lineage>
        <taxon>Eukaryota</taxon>
        <taxon>Fungi</taxon>
        <taxon>Dikarya</taxon>
        <taxon>Basidiomycota</taxon>
        <taxon>Pucciniomycotina</taxon>
        <taxon>Microbotryomycetes</taxon>
        <taxon>Sporidiobolales</taxon>
        <taxon>Sporidiobolaceae</taxon>
        <taxon>Rhodotorula</taxon>
    </lineage>
</organism>
<feature type="compositionally biased region" description="Low complexity" evidence="4">
    <location>
        <begin position="453"/>
        <end position="469"/>
    </location>
</feature>
<evidence type="ECO:0000256" key="1">
    <source>
        <dbReference type="ARBA" id="ARBA00022793"/>
    </source>
</evidence>
<dbReference type="InterPro" id="IPR002048">
    <property type="entry name" value="EF_hand_dom"/>
</dbReference>
<keyword evidence="3" id="KW-0456">Lyase</keyword>
<accession>A0AAV5GME1</accession>
<evidence type="ECO:0000256" key="2">
    <source>
        <dbReference type="ARBA" id="ARBA00022837"/>
    </source>
</evidence>
<dbReference type="PROSITE" id="PS00018">
    <property type="entry name" value="EF_HAND_1"/>
    <property type="match status" value="1"/>
</dbReference>
<evidence type="ECO:0000256" key="4">
    <source>
        <dbReference type="SAM" id="MobiDB-lite"/>
    </source>
</evidence>
<dbReference type="SUPFAM" id="SSF49562">
    <property type="entry name" value="C2 domain (Calcium/lipid-binding domain, CaLB)"/>
    <property type="match status" value="2"/>
</dbReference>
<dbReference type="Pfam" id="PF02666">
    <property type="entry name" value="PS_Dcarbxylase"/>
    <property type="match status" value="1"/>
</dbReference>
<feature type="compositionally biased region" description="Basic residues" evidence="4">
    <location>
        <begin position="518"/>
        <end position="528"/>
    </location>
</feature>
<dbReference type="CDD" id="cd00030">
    <property type="entry name" value="C2"/>
    <property type="match status" value="1"/>
</dbReference>
<dbReference type="GO" id="GO:0004609">
    <property type="term" value="F:phosphatidylserine decarboxylase activity"/>
    <property type="evidence" value="ECO:0007669"/>
    <property type="project" value="InterPro"/>
</dbReference>
<feature type="compositionally biased region" description="Acidic residues" evidence="4">
    <location>
        <begin position="845"/>
        <end position="854"/>
    </location>
</feature>
<feature type="compositionally biased region" description="Low complexity" evidence="4">
    <location>
        <begin position="372"/>
        <end position="383"/>
    </location>
</feature>
<feature type="compositionally biased region" description="Acidic residues" evidence="4">
    <location>
        <begin position="309"/>
        <end position="327"/>
    </location>
</feature>
<sequence>MLLSQNRLYEDITKDVQAASRQAVNDSLAAAGPSSAPPKRGIFSKFPVKALKRIPSAAAAGPRIVARPFKNSAQKRAALFQPLHEGDEPLGTLVVQVHAGRSLVAKDKNGLSDPYVVMRYGQSRVTSPTVKDSLNPVWRFAGERGHQDGVAGEAKLECKLFDCRALPHERVEIVTWDRDRIGSEYLGEISLGLEDWWGRDETKWQNGIPPVGFFDADNKPVWHSLRSSRSRSTVTGELLVQVGFIPVDTKSGTTLSQEQRQRIVTALTRAAEELEHSRRASMEERILLAAPTDCVGTHPADDLAPLGDDLADPDSDSSSDDNDDEDSAATISGEDTDTEFDGASIASDADEAVAAGESPDYFALASRAGPPAAIGAPMAAASGVPEQSSPAPAIVVNAQSSSSSPAPSASATPPAPAAVPHKRGLGLPGFVKRRFSSQSVSAASTQPPSPGESDLASTTDIDSAASTSSKPRRRPFARRQKTSDSVTGIADDLVEMSLVAGGVGLAPGSAARDAEKSQRRKRKGRKARVRADEDGTTDADAEASGSRDPAVSKRKKSSRRSKKRRSGKAADAFRFDDDEAIAGLVQIEITGAKDLPRYKNALRTSFDMDPFCVISFGKKVFRTRVIRHSLDPVWEERLWFHVGEAETHWTIGFTVSDWDKISGNDHVGDVAVPLEDLLGTTIQHDERGLYPAGVDGRLVGDDFHVHELPLVMGDKDIKLAKQPKLLIKAKYTPYAALRQQFMRVYARQYDIDDNGNLSQVELFSMLDSLGSTLTKETIDSFFTRHGKAPEDGELSIEEVVLCLEQELRKPENEKRHVDHEGESDSNGEMGAPQGGPSAGAFAEPDSLESSEYEQTDLSSDMKTLRPGTQVVTDPQHGTVVAAPRPHGAVKQPPSRADSLDPSSDESNDGIERVINIKECPLCRKPRLNKKGEVSIVTHLGVCASIDPSKVNRVLVSNFVTASQAQRKFLNKVRPALTSSSGSYRVTFGKIASADNGPAAQVFAKVLKGSYTLGADSANIIVQDRLSGALQEEKMAVYVRLGIRLMYKGMSSNMEGARIRRLLDSLTKKQGAKYDNPASAREIEPFIRFHNLNMEEVLDPLSSFKTFNEFFYRKLKPDARPIADPDDPRTVVSAADCRAMFFQTVNDATSIWIKGREFTIGRMLGDYYKDKAPEYEGGSLAIFRLAPQDYHRYHSPVDGVMGHHDYITGQYYTAIRSNVSVYSENVRLVASTDSPVFGEVLSVWVGAMMVASIHMTKQEGEPVKRGEEVGYFAFGGSTIVVLFKPNTVQFDQDLLTNSKHSIETLIRVGMRIGRAVDK</sequence>
<keyword evidence="2" id="KW-0106">Calcium</keyword>
<evidence type="ECO:0000313" key="7">
    <source>
        <dbReference type="Proteomes" id="UP001342314"/>
    </source>
</evidence>
<dbReference type="InterPro" id="IPR011992">
    <property type="entry name" value="EF-hand-dom_pair"/>
</dbReference>
<protein>
    <recommendedName>
        <fullName evidence="5">C2 domain-containing protein</fullName>
    </recommendedName>
</protein>
<dbReference type="InterPro" id="IPR000008">
    <property type="entry name" value="C2_dom"/>
</dbReference>
<dbReference type="InterPro" id="IPR003817">
    <property type="entry name" value="PS_Dcarbxylase"/>
</dbReference>
<evidence type="ECO:0000259" key="5">
    <source>
        <dbReference type="PROSITE" id="PS50004"/>
    </source>
</evidence>
<dbReference type="Pfam" id="PF00168">
    <property type="entry name" value="C2"/>
    <property type="match status" value="2"/>
</dbReference>
<feature type="compositionally biased region" description="Basic residues" evidence="4">
    <location>
        <begin position="552"/>
        <end position="567"/>
    </location>
</feature>
<dbReference type="SMART" id="SM00239">
    <property type="entry name" value="C2"/>
    <property type="match status" value="2"/>
</dbReference>
<dbReference type="PROSITE" id="PS50004">
    <property type="entry name" value="C2"/>
    <property type="match status" value="2"/>
</dbReference>
<proteinExistence type="predicted"/>
<feature type="domain" description="C2" evidence="5">
    <location>
        <begin position="74"/>
        <end position="209"/>
    </location>
</feature>
<feature type="region of interest" description="Disordered" evidence="4">
    <location>
        <begin position="372"/>
        <end position="490"/>
    </location>
</feature>
<feature type="compositionally biased region" description="Basic residues" evidence="4">
    <location>
        <begin position="470"/>
        <end position="480"/>
    </location>
</feature>
<feature type="region of interest" description="Disordered" evidence="4">
    <location>
        <begin position="298"/>
        <end position="341"/>
    </location>
</feature>
<dbReference type="Gene3D" id="2.60.40.150">
    <property type="entry name" value="C2 domain"/>
    <property type="match status" value="2"/>
</dbReference>
<dbReference type="CDD" id="cd00051">
    <property type="entry name" value="EFh"/>
    <property type="match status" value="1"/>
</dbReference>
<gene>
    <name evidence="6" type="ORF">Rhopal_006512-T1</name>
</gene>
<dbReference type="PANTHER" id="PTHR10067:SF17">
    <property type="entry name" value="PHOSPHATIDYLSERINE DECARBOXYLASE PROENZYME 2"/>
    <property type="match status" value="1"/>
</dbReference>
<reference evidence="6 7" key="1">
    <citation type="submission" date="2021-12" db="EMBL/GenBank/DDBJ databases">
        <title>High titer production of polyol ester of fatty acids by Rhodotorula paludigena BS15 towards product separation-free biomass refinery.</title>
        <authorList>
            <person name="Mano J."/>
            <person name="Ono H."/>
            <person name="Tanaka T."/>
            <person name="Naito K."/>
            <person name="Sushida H."/>
            <person name="Ike M."/>
            <person name="Tokuyasu K."/>
            <person name="Kitaoka M."/>
        </authorList>
    </citation>
    <scope>NUCLEOTIDE SEQUENCE [LARGE SCALE GENOMIC DNA]</scope>
    <source>
        <strain evidence="6 7">BS15</strain>
    </source>
</reference>
<dbReference type="EMBL" id="BQKY01000014">
    <property type="protein sequence ID" value="GJN93456.1"/>
    <property type="molecule type" value="Genomic_DNA"/>
</dbReference>
<feature type="domain" description="C2" evidence="5">
    <location>
        <begin position="565"/>
        <end position="689"/>
    </location>
</feature>
<feature type="compositionally biased region" description="Basic and acidic residues" evidence="4">
    <location>
        <begin position="810"/>
        <end position="822"/>
    </location>
</feature>
<feature type="region of interest" description="Disordered" evidence="4">
    <location>
        <begin position="810"/>
        <end position="907"/>
    </location>
</feature>
<feature type="compositionally biased region" description="Low complexity" evidence="4">
    <location>
        <begin position="398"/>
        <end position="412"/>
    </location>
</feature>
<dbReference type="GO" id="GO:0005509">
    <property type="term" value="F:calcium ion binding"/>
    <property type="evidence" value="ECO:0007669"/>
    <property type="project" value="InterPro"/>
</dbReference>
<keyword evidence="1" id="KW-0210">Decarboxylase</keyword>
<dbReference type="Proteomes" id="UP001342314">
    <property type="component" value="Unassembled WGS sequence"/>
</dbReference>
<feature type="region of interest" description="Disordered" evidence="4">
    <location>
        <begin position="504"/>
        <end position="569"/>
    </location>
</feature>
<comment type="caution">
    <text evidence="6">The sequence shown here is derived from an EMBL/GenBank/DDBJ whole genome shotgun (WGS) entry which is preliminary data.</text>
</comment>
<dbReference type="Gene3D" id="1.10.238.10">
    <property type="entry name" value="EF-hand"/>
    <property type="match status" value="1"/>
</dbReference>
<dbReference type="GO" id="GO:0008654">
    <property type="term" value="P:phospholipid biosynthetic process"/>
    <property type="evidence" value="ECO:0007669"/>
    <property type="project" value="InterPro"/>
</dbReference>
<keyword evidence="7" id="KW-1185">Reference proteome</keyword>
<dbReference type="PANTHER" id="PTHR10067">
    <property type="entry name" value="PHOSPHATIDYLSERINE DECARBOXYLASE"/>
    <property type="match status" value="1"/>
</dbReference>